<dbReference type="AlphaFoldDB" id="A0A2K3KZS9"/>
<reference evidence="1 2" key="1">
    <citation type="journal article" date="2014" name="Am. J. Bot.">
        <title>Genome assembly and annotation for red clover (Trifolium pratense; Fabaceae).</title>
        <authorList>
            <person name="Istvanek J."/>
            <person name="Jaros M."/>
            <person name="Krenek A."/>
            <person name="Repkova J."/>
        </authorList>
    </citation>
    <scope>NUCLEOTIDE SEQUENCE [LARGE SCALE GENOMIC DNA]</scope>
    <source>
        <strain evidence="2">cv. Tatra</strain>
        <tissue evidence="1">Young leaves</tissue>
    </source>
</reference>
<gene>
    <name evidence="1" type="ORF">L195_g027677</name>
</gene>
<evidence type="ECO:0000313" key="1">
    <source>
        <dbReference type="EMBL" id="PNX71792.1"/>
    </source>
</evidence>
<comment type="caution">
    <text evidence="1">The sequence shown here is derived from an EMBL/GenBank/DDBJ whole genome shotgun (WGS) entry which is preliminary data.</text>
</comment>
<protein>
    <submittedName>
        <fullName evidence="1">Uncharacterized protein</fullName>
    </submittedName>
</protein>
<sequence>MLAFVSRKLSMTDSKISAVGGGWQRANNLPYRPTYALPYLSMAPQSFTKLVRRKKPTTDICHGASMADIRQH</sequence>
<dbReference type="Proteomes" id="UP000236291">
    <property type="component" value="Unassembled WGS sequence"/>
</dbReference>
<reference evidence="1 2" key="2">
    <citation type="journal article" date="2017" name="Front. Plant Sci.">
        <title>Gene Classification and Mining of Molecular Markers Useful in Red Clover (Trifolium pratense) Breeding.</title>
        <authorList>
            <person name="Istvanek J."/>
            <person name="Dluhosova J."/>
            <person name="Dluhos P."/>
            <person name="Patkova L."/>
            <person name="Nedelnik J."/>
            <person name="Repkova J."/>
        </authorList>
    </citation>
    <scope>NUCLEOTIDE SEQUENCE [LARGE SCALE GENOMIC DNA]</scope>
    <source>
        <strain evidence="2">cv. Tatra</strain>
        <tissue evidence="1">Young leaves</tissue>
    </source>
</reference>
<proteinExistence type="predicted"/>
<dbReference type="EMBL" id="ASHM01023790">
    <property type="protein sequence ID" value="PNX71792.1"/>
    <property type="molecule type" value="Genomic_DNA"/>
</dbReference>
<evidence type="ECO:0000313" key="2">
    <source>
        <dbReference type="Proteomes" id="UP000236291"/>
    </source>
</evidence>
<name>A0A2K3KZS9_TRIPR</name>
<accession>A0A2K3KZS9</accession>
<organism evidence="1 2">
    <name type="scientific">Trifolium pratense</name>
    <name type="common">Red clover</name>
    <dbReference type="NCBI Taxonomy" id="57577"/>
    <lineage>
        <taxon>Eukaryota</taxon>
        <taxon>Viridiplantae</taxon>
        <taxon>Streptophyta</taxon>
        <taxon>Embryophyta</taxon>
        <taxon>Tracheophyta</taxon>
        <taxon>Spermatophyta</taxon>
        <taxon>Magnoliopsida</taxon>
        <taxon>eudicotyledons</taxon>
        <taxon>Gunneridae</taxon>
        <taxon>Pentapetalae</taxon>
        <taxon>rosids</taxon>
        <taxon>fabids</taxon>
        <taxon>Fabales</taxon>
        <taxon>Fabaceae</taxon>
        <taxon>Papilionoideae</taxon>
        <taxon>50 kb inversion clade</taxon>
        <taxon>NPAAA clade</taxon>
        <taxon>Hologalegina</taxon>
        <taxon>IRL clade</taxon>
        <taxon>Trifolieae</taxon>
        <taxon>Trifolium</taxon>
    </lineage>
</organism>